<dbReference type="Proteomes" id="UP000314294">
    <property type="component" value="Unassembled WGS sequence"/>
</dbReference>
<proteinExistence type="predicted"/>
<evidence type="ECO:0000313" key="2">
    <source>
        <dbReference type="EMBL" id="TNN49895.1"/>
    </source>
</evidence>
<dbReference type="AlphaFoldDB" id="A0A4Z2GA09"/>
<comment type="caution">
    <text evidence="2">The sequence shown here is derived from an EMBL/GenBank/DDBJ whole genome shotgun (WGS) entry which is preliminary data.</text>
</comment>
<gene>
    <name evidence="2" type="ORF">EYF80_039885</name>
</gene>
<keyword evidence="3" id="KW-1185">Reference proteome</keyword>
<feature type="compositionally biased region" description="Basic and acidic residues" evidence="1">
    <location>
        <begin position="1"/>
        <end position="10"/>
    </location>
</feature>
<reference evidence="2 3" key="1">
    <citation type="submission" date="2019-03" db="EMBL/GenBank/DDBJ databases">
        <title>First draft genome of Liparis tanakae, snailfish: a comprehensive survey of snailfish specific genes.</title>
        <authorList>
            <person name="Kim W."/>
            <person name="Song I."/>
            <person name="Jeong J.-H."/>
            <person name="Kim D."/>
            <person name="Kim S."/>
            <person name="Ryu S."/>
            <person name="Song J.Y."/>
            <person name="Lee S.K."/>
        </authorList>
    </citation>
    <scope>NUCLEOTIDE SEQUENCE [LARGE SCALE GENOMIC DNA]</scope>
    <source>
        <tissue evidence="2">Muscle</tissue>
    </source>
</reference>
<sequence>MEMSAEESHEVVISTKQTSSQGGEVGVAWEAASIFSPGGRHSRLMISHEISTAGIDRNGDDKPPVVTPWKSNPNQSGEIY</sequence>
<feature type="compositionally biased region" description="Polar residues" evidence="1">
    <location>
        <begin position="69"/>
        <end position="80"/>
    </location>
</feature>
<protein>
    <submittedName>
        <fullName evidence="2">Uncharacterized protein</fullName>
    </submittedName>
</protein>
<evidence type="ECO:0000256" key="1">
    <source>
        <dbReference type="SAM" id="MobiDB-lite"/>
    </source>
</evidence>
<organism evidence="2 3">
    <name type="scientific">Liparis tanakae</name>
    <name type="common">Tanaka's snailfish</name>
    <dbReference type="NCBI Taxonomy" id="230148"/>
    <lineage>
        <taxon>Eukaryota</taxon>
        <taxon>Metazoa</taxon>
        <taxon>Chordata</taxon>
        <taxon>Craniata</taxon>
        <taxon>Vertebrata</taxon>
        <taxon>Euteleostomi</taxon>
        <taxon>Actinopterygii</taxon>
        <taxon>Neopterygii</taxon>
        <taxon>Teleostei</taxon>
        <taxon>Neoteleostei</taxon>
        <taxon>Acanthomorphata</taxon>
        <taxon>Eupercaria</taxon>
        <taxon>Perciformes</taxon>
        <taxon>Cottioidei</taxon>
        <taxon>Cottales</taxon>
        <taxon>Liparidae</taxon>
        <taxon>Liparis</taxon>
    </lineage>
</organism>
<dbReference type="EMBL" id="SRLO01000637">
    <property type="protein sequence ID" value="TNN49895.1"/>
    <property type="molecule type" value="Genomic_DNA"/>
</dbReference>
<feature type="region of interest" description="Disordered" evidence="1">
    <location>
        <begin position="1"/>
        <end position="24"/>
    </location>
</feature>
<name>A0A4Z2GA09_9TELE</name>
<accession>A0A4Z2GA09</accession>
<evidence type="ECO:0000313" key="3">
    <source>
        <dbReference type="Proteomes" id="UP000314294"/>
    </source>
</evidence>
<feature type="region of interest" description="Disordered" evidence="1">
    <location>
        <begin position="51"/>
        <end position="80"/>
    </location>
</feature>